<reference evidence="3" key="1">
    <citation type="journal article" date="2014" name="Proc. Natl. Acad. Sci. U.S.A.">
        <title>Extensive sampling of basidiomycete genomes demonstrates inadequacy of the white-rot/brown-rot paradigm for wood decay fungi.</title>
        <authorList>
            <person name="Riley R."/>
            <person name="Salamov A.A."/>
            <person name="Brown D.W."/>
            <person name="Nagy L.G."/>
            <person name="Floudas D."/>
            <person name="Held B.W."/>
            <person name="Levasseur A."/>
            <person name="Lombard V."/>
            <person name="Morin E."/>
            <person name="Otillar R."/>
            <person name="Lindquist E.A."/>
            <person name="Sun H."/>
            <person name="LaButti K.M."/>
            <person name="Schmutz J."/>
            <person name="Jabbour D."/>
            <person name="Luo H."/>
            <person name="Baker S.E."/>
            <person name="Pisabarro A.G."/>
            <person name="Walton J.D."/>
            <person name="Blanchette R.A."/>
            <person name="Henrissat B."/>
            <person name="Martin F."/>
            <person name="Cullen D."/>
            <person name="Hibbett D.S."/>
            <person name="Grigoriev I.V."/>
        </authorList>
    </citation>
    <scope>NUCLEOTIDE SEQUENCE [LARGE SCALE GENOMIC DNA]</scope>
    <source>
        <strain evidence="3">CBS 339.88</strain>
    </source>
</reference>
<name>A0A067S9B0_GALM3</name>
<feature type="transmembrane region" description="Helical" evidence="1">
    <location>
        <begin position="84"/>
        <end position="104"/>
    </location>
</feature>
<keyword evidence="3" id="KW-1185">Reference proteome</keyword>
<evidence type="ECO:0000256" key="1">
    <source>
        <dbReference type="SAM" id="Phobius"/>
    </source>
</evidence>
<dbReference type="HOGENOM" id="CLU_050559_0_0_1"/>
<feature type="transmembrane region" description="Helical" evidence="1">
    <location>
        <begin position="177"/>
        <end position="202"/>
    </location>
</feature>
<sequence>MTPDVGQAPEPAVPEPIELETLNHNQAEDRASIVPPTATDLTITSPASWHPRITPYRLSNILIPVCVGTSKAVVSQRSNSTAPVTLELVSGVVVFLVLFHAGYYESSQQIPHFIAWAFQTDCMEYLWRLFDFFSLPRPRYKSDEIHEFDIGSVVTSYRLLVSATVISFGLTKASLTYAGFSIVSTWVEWLLGVVITSALYILGLYESSSTGVLSNFFTVGHDRIYVLRYTGKKVSYSVLMGLGVLFTLSALRKDLIYPPNEHNGSQEPLKRPRTVYQFSLDMIPIVPQLIIGVALLLLGLLWGLSDIPGSQLALPVFRHVSWFILSKSHTIGHFLNIVACAVCLGICVVLPLALMNDMNSYGREPSDIFLYLIMWSGFIGIWAFILRFMWWSMKEFSKDVATGMRYVLFKWLAALNYAFWELGDAFRTSPV</sequence>
<keyword evidence="1" id="KW-1133">Transmembrane helix</keyword>
<evidence type="ECO:0000313" key="3">
    <source>
        <dbReference type="Proteomes" id="UP000027222"/>
    </source>
</evidence>
<feature type="transmembrane region" description="Helical" evidence="1">
    <location>
        <begin position="234"/>
        <end position="251"/>
    </location>
</feature>
<dbReference type="Proteomes" id="UP000027222">
    <property type="component" value="Unassembled WGS sequence"/>
</dbReference>
<dbReference type="AlphaFoldDB" id="A0A067S9B0"/>
<accession>A0A067S9B0</accession>
<protein>
    <submittedName>
        <fullName evidence="2">Uncharacterized protein</fullName>
    </submittedName>
</protein>
<organism evidence="2 3">
    <name type="scientific">Galerina marginata (strain CBS 339.88)</name>
    <dbReference type="NCBI Taxonomy" id="685588"/>
    <lineage>
        <taxon>Eukaryota</taxon>
        <taxon>Fungi</taxon>
        <taxon>Dikarya</taxon>
        <taxon>Basidiomycota</taxon>
        <taxon>Agaricomycotina</taxon>
        <taxon>Agaricomycetes</taxon>
        <taxon>Agaricomycetidae</taxon>
        <taxon>Agaricales</taxon>
        <taxon>Agaricineae</taxon>
        <taxon>Strophariaceae</taxon>
        <taxon>Galerina</taxon>
    </lineage>
</organism>
<keyword evidence="1" id="KW-0472">Membrane</keyword>
<feature type="transmembrane region" description="Helical" evidence="1">
    <location>
        <begin position="334"/>
        <end position="356"/>
    </location>
</feature>
<gene>
    <name evidence="2" type="ORF">GALMADRAFT_258406</name>
</gene>
<feature type="transmembrane region" description="Helical" evidence="1">
    <location>
        <begin position="368"/>
        <end position="390"/>
    </location>
</feature>
<feature type="transmembrane region" description="Helical" evidence="1">
    <location>
        <begin position="285"/>
        <end position="304"/>
    </location>
</feature>
<dbReference type="EMBL" id="KL142415">
    <property type="protein sequence ID" value="KDR67460.1"/>
    <property type="molecule type" value="Genomic_DNA"/>
</dbReference>
<proteinExistence type="predicted"/>
<keyword evidence="1" id="KW-0812">Transmembrane</keyword>
<feature type="transmembrane region" description="Helical" evidence="1">
    <location>
        <begin position="148"/>
        <end position="171"/>
    </location>
</feature>
<evidence type="ECO:0000313" key="2">
    <source>
        <dbReference type="EMBL" id="KDR67460.1"/>
    </source>
</evidence>